<dbReference type="Pfam" id="PF00201">
    <property type="entry name" value="UDPGT"/>
    <property type="match status" value="1"/>
</dbReference>
<evidence type="ECO:0000313" key="6">
    <source>
        <dbReference type="EMBL" id="KAK1684590.1"/>
    </source>
</evidence>
<evidence type="ECO:0000259" key="5">
    <source>
        <dbReference type="Pfam" id="PF26168"/>
    </source>
</evidence>
<dbReference type="CDD" id="cd03784">
    <property type="entry name" value="GT1_Gtf-like"/>
    <property type="match status" value="1"/>
</dbReference>
<comment type="similarity">
    <text evidence="1 3">Belongs to the UDP-glycosyltransferase family.</text>
</comment>
<dbReference type="InterPro" id="IPR002213">
    <property type="entry name" value="UDP_glucos_trans"/>
</dbReference>
<reference evidence="6" key="1">
    <citation type="submission" date="2023-07" db="EMBL/GenBank/DDBJ databases">
        <title>A chromosome-level genome assembly of Lolium multiflorum.</title>
        <authorList>
            <person name="Chen Y."/>
            <person name="Copetti D."/>
            <person name="Kolliker R."/>
            <person name="Studer B."/>
        </authorList>
    </citation>
    <scope>NUCLEOTIDE SEQUENCE</scope>
    <source>
        <strain evidence="6">02402/16</strain>
        <tissue evidence="6">Leaf</tissue>
    </source>
</reference>
<evidence type="ECO:0000256" key="3">
    <source>
        <dbReference type="RuleBase" id="RU003718"/>
    </source>
</evidence>
<organism evidence="6 7">
    <name type="scientific">Lolium multiflorum</name>
    <name type="common">Italian ryegrass</name>
    <name type="synonym">Lolium perenne subsp. multiflorum</name>
    <dbReference type="NCBI Taxonomy" id="4521"/>
    <lineage>
        <taxon>Eukaryota</taxon>
        <taxon>Viridiplantae</taxon>
        <taxon>Streptophyta</taxon>
        <taxon>Embryophyta</taxon>
        <taxon>Tracheophyta</taxon>
        <taxon>Spermatophyta</taxon>
        <taxon>Magnoliopsida</taxon>
        <taxon>Liliopsida</taxon>
        <taxon>Poales</taxon>
        <taxon>Poaceae</taxon>
        <taxon>BOP clade</taxon>
        <taxon>Pooideae</taxon>
        <taxon>Poodae</taxon>
        <taxon>Poeae</taxon>
        <taxon>Poeae Chloroplast Group 2 (Poeae type)</taxon>
        <taxon>Loliodinae</taxon>
        <taxon>Loliinae</taxon>
        <taxon>Lolium</taxon>
    </lineage>
</organism>
<dbReference type="GO" id="GO:1901137">
    <property type="term" value="P:carbohydrate derivative biosynthetic process"/>
    <property type="evidence" value="ECO:0007669"/>
    <property type="project" value="UniProtKB-ARBA"/>
</dbReference>
<dbReference type="EMBL" id="JAUUTY010000002">
    <property type="protein sequence ID" value="KAK1684590.1"/>
    <property type="molecule type" value="Genomic_DNA"/>
</dbReference>
<keyword evidence="3" id="KW-0328">Glycosyltransferase</keyword>
<proteinExistence type="inferred from homology"/>
<keyword evidence="7" id="KW-1185">Reference proteome</keyword>
<dbReference type="PANTHER" id="PTHR48044">
    <property type="entry name" value="GLYCOSYLTRANSFERASE"/>
    <property type="match status" value="1"/>
</dbReference>
<dbReference type="Gene3D" id="3.40.50.2000">
    <property type="entry name" value="Glycogen Phosphorylase B"/>
    <property type="match status" value="2"/>
</dbReference>
<accession>A0AAD8TKE5</accession>
<name>A0AAD8TKE5_LOLMU</name>
<dbReference type="InterPro" id="IPR035595">
    <property type="entry name" value="UDP_glycos_trans_CS"/>
</dbReference>
<dbReference type="SUPFAM" id="SSF53756">
    <property type="entry name" value="UDP-Glycosyltransferase/glycogen phosphorylase"/>
    <property type="match status" value="1"/>
</dbReference>
<dbReference type="InterPro" id="IPR058980">
    <property type="entry name" value="Glyco_transf_N"/>
</dbReference>
<evidence type="ECO:0000256" key="1">
    <source>
        <dbReference type="ARBA" id="ARBA00009995"/>
    </source>
</evidence>
<dbReference type="Pfam" id="PF26168">
    <property type="entry name" value="Glyco_transf_N"/>
    <property type="match status" value="1"/>
</dbReference>
<comment type="caution">
    <text evidence="6">The sequence shown here is derived from an EMBL/GenBank/DDBJ whole genome shotgun (WGS) entry which is preliminary data.</text>
</comment>
<dbReference type="PROSITE" id="PS00375">
    <property type="entry name" value="UDPGT"/>
    <property type="match status" value="1"/>
</dbReference>
<dbReference type="PANTHER" id="PTHR48044:SF57">
    <property type="entry name" value="GLYCOSYLTRANSFERASE"/>
    <property type="match status" value="1"/>
</dbReference>
<feature type="domain" description="Glycosyltransferase N-terminal" evidence="5">
    <location>
        <begin position="13"/>
        <end position="244"/>
    </location>
</feature>
<keyword evidence="2 3" id="KW-0808">Transferase</keyword>
<sequence>MAPAATEVAPAAAVAIVAVPFPAQGHLNQMLHLSLLLASRGLDVHYAATAAHVCQVRARVQGWDARTVRSLHLHFTALGIPPYETPPPDPENPIAYPVHLQPLFDAFCDHAAAPLGRLLEELAATNRRVVVVHDGIMAFPASEASRLPNCEAYAFQCAAQSFAAGFKDPGHCLVRALGLPVPPPEFFFTKEFLELAQKQGGFGVPGAGLLLNSCRALDGDFIDELNDTLSKDGKKLFTIGPLNPLLDLDLDLDATRPAPSAQPRHECMDWLDKQPVSSVLYVSFGTMSSLPGKQIEELAAALQSSGQRFIWVLRDADRADIFAEAGGESGRYASLLSEFRKRTDGTGLVITGWAPQLEILAHGATAAFVSHCGWNSLLEGLGHGKPILAWPMHSDQPWNAGYVCGHLKAGIVVRPWEKSRETLPAKDIQEVIRRAMDSDEGIAVRNAAKALAKDIRAAVSEGGSSWADMEDFIGHITK</sequence>
<dbReference type="EC" id="2.4.1.-" evidence="4"/>
<dbReference type="GO" id="GO:0008194">
    <property type="term" value="F:UDP-glycosyltransferase activity"/>
    <property type="evidence" value="ECO:0007669"/>
    <property type="project" value="InterPro"/>
</dbReference>
<protein>
    <recommendedName>
        <fullName evidence="4">Glycosyltransferase</fullName>
        <ecNumber evidence="4">2.4.1.-</ecNumber>
    </recommendedName>
</protein>
<gene>
    <name evidence="6" type="ORF">QYE76_045438</name>
</gene>
<evidence type="ECO:0000256" key="2">
    <source>
        <dbReference type="ARBA" id="ARBA00022679"/>
    </source>
</evidence>
<dbReference type="FunFam" id="3.40.50.2000:FF:000060">
    <property type="entry name" value="Glycosyltransferase"/>
    <property type="match status" value="1"/>
</dbReference>
<evidence type="ECO:0000256" key="4">
    <source>
        <dbReference type="RuleBase" id="RU362057"/>
    </source>
</evidence>
<evidence type="ECO:0000313" key="7">
    <source>
        <dbReference type="Proteomes" id="UP001231189"/>
    </source>
</evidence>
<dbReference type="Proteomes" id="UP001231189">
    <property type="component" value="Unassembled WGS sequence"/>
</dbReference>
<dbReference type="AlphaFoldDB" id="A0AAD8TKE5"/>